<feature type="region of interest" description="Disordered" evidence="1">
    <location>
        <begin position="252"/>
        <end position="281"/>
    </location>
</feature>
<dbReference type="PANTHER" id="PTHR35186">
    <property type="entry name" value="ANK_REP_REGION DOMAIN-CONTAINING PROTEIN"/>
    <property type="match status" value="1"/>
</dbReference>
<dbReference type="OMA" id="FYECLAR"/>
<feature type="compositionally biased region" description="Polar residues" evidence="1">
    <location>
        <begin position="272"/>
        <end position="281"/>
    </location>
</feature>
<feature type="chain" id="PRO_5008603078" description="Prion-inhibition and propagation HeLo domain-containing protein" evidence="2">
    <location>
        <begin position="21"/>
        <end position="535"/>
    </location>
</feature>
<dbReference type="PANTHER" id="PTHR35186:SF4">
    <property type="entry name" value="PRION-INHIBITION AND PROPAGATION HELO DOMAIN-CONTAINING PROTEIN"/>
    <property type="match status" value="1"/>
</dbReference>
<feature type="compositionally biased region" description="Basic and acidic residues" evidence="1">
    <location>
        <begin position="252"/>
        <end position="265"/>
    </location>
</feature>
<evidence type="ECO:0000313" key="3">
    <source>
        <dbReference type="EMBL" id="OBS22803.1"/>
    </source>
</evidence>
<evidence type="ECO:0000256" key="2">
    <source>
        <dbReference type="SAM" id="SignalP"/>
    </source>
</evidence>
<organism evidence="3 4">
    <name type="scientific">Fusarium poae</name>
    <dbReference type="NCBI Taxonomy" id="36050"/>
    <lineage>
        <taxon>Eukaryota</taxon>
        <taxon>Fungi</taxon>
        <taxon>Dikarya</taxon>
        <taxon>Ascomycota</taxon>
        <taxon>Pezizomycotina</taxon>
        <taxon>Sordariomycetes</taxon>
        <taxon>Hypocreomycetidae</taxon>
        <taxon>Hypocreales</taxon>
        <taxon>Nectriaceae</taxon>
        <taxon>Fusarium</taxon>
    </lineage>
</organism>
<dbReference type="AlphaFoldDB" id="A0A1B8AQK7"/>
<dbReference type="Proteomes" id="UP000091967">
    <property type="component" value="Unassembled WGS sequence"/>
</dbReference>
<reference evidence="3 4" key="1">
    <citation type="submission" date="2016-06" db="EMBL/GenBank/DDBJ databases">
        <title>Living apart together: crosstalk between the core and supernumerary genomes in a fungal plant pathogen.</title>
        <authorList>
            <person name="Vanheule A."/>
            <person name="Audenaert K."/>
            <person name="Warris S."/>
            <person name="Van De Geest H."/>
            <person name="Schijlen E."/>
            <person name="Hofte M."/>
            <person name="De Saeger S."/>
            <person name="Haesaert G."/>
            <person name="Waalwijk C."/>
            <person name="Van Der Lee T."/>
        </authorList>
    </citation>
    <scope>NUCLEOTIDE SEQUENCE [LARGE SCALE GENOMIC DNA]</scope>
    <source>
        <strain evidence="3 4">2516</strain>
    </source>
</reference>
<feature type="signal peptide" evidence="2">
    <location>
        <begin position="1"/>
        <end position="20"/>
    </location>
</feature>
<name>A0A1B8AQK7_FUSPO</name>
<dbReference type="STRING" id="36050.A0A1B8AQK7"/>
<dbReference type="EMBL" id="LYXU01000003">
    <property type="protein sequence ID" value="OBS22803.1"/>
    <property type="molecule type" value="Genomic_DNA"/>
</dbReference>
<evidence type="ECO:0008006" key="5">
    <source>
        <dbReference type="Google" id="ProtNLM"/>
    </source>
</evidence>
<sequence length="535" mass="60961">MSGFEIAGLVLGLFPIVCDGAKDLSGVAKDAKSWWQFQRSFDDFIRRLYTERVCFDQVILALLEPVQELSNTELEALRYNTNPGLWHDLRVREMLNRRIDRSHHEWFMRHMKDIIDALTELRNMLPFERAYQLDSTDLESTIFRLKINFSHKKDELLGIINSRNEELRNYLYMSSQLHMSRTSLQTTTQDTKKAGKIVKKTTRAGGANLEDLTQNSIRKRILKNMRRQGNSISRLVPSTLLTLSSPIHVRGDNKYDKGLERSPEKLKKRNQNESGSNIARSSKVQFNLPSEPVSTTTLLSAANRKNQAISDICLTIDTPSQESCLGFLEVSDAKLFLHLDPPNYPEPLQMQSFEEFLSERHPRDFRLKLGLAVIILILKLGPLWVPDKPLKSSLIIVQTPGYPPQPFVSHPSIHETLGSTPTAGLEKEKGKATFLALGIMLLELLFRGSLEKQPFWATYTDNGQRHEFTDFAAASRWQKDAIYEYGEKVANAISKCVNYTVDNSVDLRSAEFLQEVWEMVLRPIEETLACSSGVA</sequence>
<evidence type="ECO:0000256" key="1">
    <source>
        <dbReference type="SAM" id="MobiDB-lite"/>
    </source>
</evidence>
<proteinExistence type="predicted"/>
<keyword evidence="4" id="KW-1185">Reference proteome</keyword>
<evidence type="ECO:0000313" key="4">
    <source>
        <dbReference type="Proteomes" id="UP000091967"/>
    </source>
</evidence>
<gene>
    <name evidence="3" type="ORF">FPOA_09129</name>
</gene>
<accession>A0A1B8AQK7</accession>
<keyword evidence="2" id="KW-0732">Signal</keyword>
<protein>
    <recommendedName>
        <fullName evidence="5">Prion-inhibition and propagation HeLo domain-containing protein</fullName>
    </recommendedName>
</protein>
<comment type="caution">
    <text evidence="3">The sequence shown here is derived from an EMBL/GenBank/DDBJ whole genome shotgun (WGS) entry which is preliminary data.</text>
</comment>